<dbReference type="EMBL" id="JBHUFW010000004">
    <property type="protein sequence ID" value="MFD1862025.1"/>
    <property type="molecule type" value="Genomic_DNA"/>
</dbReference>
<evidence type="ECO:0000313" key="5">
    <source>
        <dbReference type="EMBL" id="MFD1862025.1"/>
    </source>
</evidence>
<dbReference type="SMART" id="SM00116">
    <property type="entry name" value="CBS"/>
    <property type="match status" value="2"/>
</dbReference>
<evidence type="ECO:0000259" key="4">
    <source>
        <dbReference type="PROSITE" id="PS51371"/>
    </source>
</evidence>
<comment type="caution">
    <text evidence="5">The sequence shown here is derived from an EMBL/GenBank/DDBJ whole genome shotgun (WGS) entry which is preliminary data.</text>
</comment>
<dbReference type="InterPro" id="IPR000644">
    <property type="entry name" value="CBS_dom"/>
</dbReference>
<dbReference type="InterPro" id="IPR046342">
    <property type="entry name" value="CBS_dom_sf"/>
</dbReference>
<dbReference type="SUPFAM" id="SSF54631">
    <property type="entry name" value="CBS-domain pair"/>
    <property type="match status" value="1"/>
</dbReference>
<protein>
    <submittedName>
        <fullName evidence="5">CBS domain-containing protein</fullName>
    </submittedName>
</protein>
<name>A0ABW4QEK5_9BACL</name>
<dbReference type="PROSITE" id="PS51371">
    <property type="entry name" value="CBS"/>
    <property type="match status" value="2"/>
</dbReference>
<dbReference type="InterPro" id="IPR051257">
    <property type="entry name" value="Diverse_CBS-Domain"/>
</dbReference>
<keyword evidence="1 2" id="KW-0129">CBS domain</keyword>
<reference evidence="6" key="1">
    <citation type="journal article" date="2019" name="Int. J. Syst. Evol. Microbiol.">
        <title>The Global Catalogue of Microorganisms (GCM) 10K type strain sequencing project: providing services to taxonomists for standard genome sequencing and annotation.</title>
        <authorList>
            <consortium name="The Broad Institute Genomics Platform"/>
            <consortium name="The Broad Institute Genome Sequencing Center for Infectious Disease"/>
            <person name="Wu L."/>
            <person name="Ma J."/>
        </authorList>
    </citation>
    <scope>NUCLEOTIDE SEQUENCE [LARGE SCALE GENOMIC DNA]</scope>
    <source>
        <strain evidence="6">CGMCC 1.15475</strain>
    </source>
</reference>
<evidence type="ECO:0000313" key="6">
    <source>
        <dbReference type="Proteomes" id="UP001597273"/>
    </source>
</evidence>
<accession>A0ABW4QEK5</accession>
<feature type="domain" description="CBS" evidence="4">
    <location>
        <begin position="71"/>
        <end position="127"/>
    </location>
</feature>
<dbReference type="Gene3D" id="3.10.580.10">
    <property type="entry name" value="CBS-domain"/>
    <property type="match status" value="1"/>
</dbReference>
<organism evidence="5 6">
    <name type="scientific">Planococcus chinensis</name>
    <dbReference type="NCBI Taxonomy" id="272917"/>
    <lineage>
        <taxon>Bacteria</taxon>
        <taxon>Bacillati</taxon>
        <taxon>Bacillota</taxon>
        <taxon>Bacilli</taxon>
        <taxon>Bacillales</taxon>
        <taxon>Caryophanaceae</taxon>
        <taxon>Planococcus</taxon>
    </lineage>
</organism>
<dbReference type="PANTHER" id="PTHR43080">
    <property type="entry name" value="CBS DOMAIN-CONTAINING PROTEIN CBSX3, MITOCHONDRIAL"/>
    <property type="match status" value="1"/>
</dbReference>
<dbReference type="PANTHER" id="PTHR43080:SF2">
    <property type="entry name" value="CBS DOMAIN-CONTAINING PROTEIN"/>
    <property type="match status" value="1"/>
</dbReference>
<proteinExistence type="predicted"/>
<evidence type="ECO:0000256" key="2">
    <source>
        <dbReference type="PROSITE-ProRule" id="PRU00703"/>
    </source>
</evidence>
<sequence length="140" mass="14763">MKVTDIMTAQVETCTTETPIQEVAVQMVNLDVGSIPVTDNGKLAGIITDRDIVTRGVAAQVPFDAPVGQILSKNPVTGSPDMDVEEAAELMAANQIRRLPIVDGDQVVGIVSLGDIAVKDPSDQHAGEAIEEISKPSEQD</sequence>
<evidence type="ECO:0000256" key="3">
    <source>
        <dbReference type="SAM" id="MobiDB-lite"/>
    </source>
</evidence>
<dbReference type="CDD" id="cd04622">
    <property type="entry name" value="CBS_pair_HRP1_like"/>
    <property type="match status" value="1"/>
</dbReference>
<keyword evidence="6" id="KW-1185">Reference proteome</keyword>
<dbReference type="Pfam" id="PF00571">
    <property type="entry name" value="CBS"/>
    <property type="match status" value="2"/>
</dbReference>
<evidence type="ECO:0000256" key="1">
    <source>
        <dbReference type="ARBA" id="ARBA00023122"/>
    </source>
</evidence>
<dbReference type="RefSeq" id="WP_204890922.1">
    <property type="nucleotide sequence ID" value="NZ_JBHUFW010000004.1"/>
</dbReference>
<feature type="region of interest" description="Disordered" evidence="3">
    <location>
        <begin position="121"/>
        <end position="140"/>
    </location>
</feature>
<feature type="domain" description="CBS" evidence="4">
    <location>
        <begin position="7"/>
        <end position="63"/>
    </location>
</feature>
<gene>
    <name evidence="5" type="ORF">ACFSDB_03745</name>
</gene>
<dbReference type="Proteomes" id="UP001597273">
    <property type="component" value="Unassembled WGS sequence"/>
</dbReference>